<evidence type="ECO:0000256" key="6">
    <source>
        <dbReference type="ARBA" id="ARBA00023098"/>
    </source>
</evidence>
<dbReference type="Pfam" id="PF13091">
    <property type="entry name" value="PLDc_2"/>
    <property type="match status" value="1"/>
</dbReference>
<evidence type="ECO:0000256" key="3">
    <source>
        <dbReference type="ARBA" id="ARBA00022737"/>
    </source>
</evidence>
<feature type="domain" description="PLD phosphodiesterase" evidence="9">
    <location>
        <begin position="763"/>
        <end position="790"/>
    </location>
</feature>
<keyword evidence="7" id="KW-0175">Coiled coil</keyword>
<dbReference type="SUPFAM" id="SSF56024">
    <property type="entry name" value="Phospholipase D/nuclease"/>
    <property type="match status" value="2"/>
</dbReference>
<feature type="region of interest" description="Disordered" evidence="8">
    <location>
        <begin position="137"/>
        <end position="229"/>
    </location>
</feature>
<dbReference type="AlphaFoldDB" id="A0A3R7GWR8"/>
<feature type="compositionally biased region" description="Low complexity" evidence="8">
    <location>
        <begin position="148"/>
        <end position="168"/>
    </location>
</feature>
<dbReference type="SMART" id="SM00155">
    <property type="entry name" value="PLDc"/>
    <property type="match status" value="1"/>
</dbReference>
<evidence type="ECO:0000256" key="5">
    <source>
        <dbReference type="ARBA" id="ARBA00022963"/>
    </source>
</evidence>
<protein>
    <recommendedName>
        <fullName evidence="2">phospholipase D</fullName>
        <ecNumber evidence="2">3.1.4.4</ecNumber>
    </recommendedName>
</protein>
<feature type="coiled-coil region" evidence="7">
    <location>
        <begin position="102"/>
        <end position="129"/>
    </location>
</feature>
<sequence>MLLGPDYEEAVRIAQSAIDSERRQLPHTAIGAYIQAGQLLIEIGRRQAAPHLQEIVKAKALALLQRAEGLSEWTNAVLAKDSSQHALAEAYQQSQQNRYKSMTEKQELVSKMQQDNKNMKEKLSQLALLTKIRGHMKRAVSNHRARKAAQAQTQAESNAQAAAEATQEIMTRRGGFNDVTGEVNEDQQRRETYDGPNDVTGSEEKEEEGGYSKLFPRAPPVQAAGGSPRETQKVELINELHARIGLPQIGHLRKFEPLTRDPMADGKQEELQAELEAAKNEADQLRAAMQEMEQCLQLAAQHQKQRTIKLEQQKVQEFAQVHDELERVREELESERQCGAVALCICEPCHVCEFNVLSGICDYIYRPGLDLSDGSSLAVDQPLLTPTDWFLTEEEITASRGGSPRSGMATYTTGNDVETYSVTKEYFDAVFEDLTTTKEGDRVMMSAWTTDKVPLQPDVDNGSKSQFLDVVVGVIERGGSFKALVWTNKMEALPNIAVRNDMNAIPASSETGEKPLFIFDDRVTSPTASHHQKNIIIASANSTGENDQPVAYVGGIDITSDRWDTPYHNVSAIRDAAGVNSDYDGWLDAHVRIHGPAAKDVATNFLARWNSDYLPTQGLIDDLVNYENPPYSDLAPLNYVSSTTNSSLGHQNVQIVRTFSCKYKHYKEFAPYGEKSLFQARIKALKNAKNYIYIEDQYFILVPELLDVILEVMPTIQRLIVIVEPPSTGLKITGYEKYLFDMVAPIQQLYPNKFQLYTTKSVRNLYIHTKIVVIDDVYLSVGSANWNRRSMTSDSELDANIIDDLTMGSPDGITVLKAARDFRIRKFHEMTGLSYEELDALTFIDAANQLDVAAADNSTIIETFQVEKHTYFAAYTNIIREAADPDDVCDAS</sequence>
<keyword evidence="5" id="KW-0442">Lipid degradation</keyword>
<dbReference type="EC" id="3.1.4.4" evidence="2"/>
<dbReference type="InterPro" id="IPR001736">
    <property type="entry name" value="PLipase_D/transphosphatidylase"/>
</dbReference>
<dbReference type="InterPro" id="IPR036181">
    <property type="entry name" value="MIT_dom_sf"/>
</dbReference>
<dbReference type="GO" id="GO:0005886">
    <property type="term" value="C:plasma membrane"/>
    <property type="evidence" value="ECO:0007669"/>
    <property type="project" value="TreeGrafter"/>
</dbReference>
<dbReference type="Gene3D" id="1.20.58.80">
    <property type="entry name" value="Phosphotransferase system, lactose/cellobiose-type IIA subunit"/>
    <property type="match status" value="1"/>
</dbReference>
<dbReference type="InterPro" id="IPR015679">
    <property type="entry name" value="PLipase_D_fam"/>
</dbReference>
<evidence type="ECO:0000259" key="9">
    <source>
        <dbReference type="PROSITE" id="PS50035"/>
    </source>
</evidence>
<keyword evidence="3" id="KW-0677">Repeat</keyword>
<evidence type="ECO:0000313" key="11">
    <source>
        <dbReference type="EMBL" id="RLN79789.1"/>
    </source>
</evidence>
<dbReference type="Proteomes" id="UP000285883">
    <property type="component" value="Unassembled WGS sequence"/>
</dbReference>
<feature type="coiled-coil region" evidence="7">
    <location>
        <begin position="268"/>
        <end position="335"/>
    </location>
</feature>
<feature type="compositionally biased region" description="Basic residues" evidence="8">
    <location>
        <begin position="137"/>
        <end position="147"/>
    </location>
</feature>
<evidence type="ECO:0000256" key="7">
    <source>
        <dbReference type="SAM" id="Coils"/>
    </source>
</evidence>
<dbReference type="PANTHER" id="PTHR18896">
    <property type="entry name" value="PHOSPHOLIPASE D"/>
    <property type="match status" value="1"/>
</dbReference>
<evidence type="ECO:0000256" key="8">
    <source>
        <dbReference type="SAM" id="MobiDB-lite"/>
    </source>
</evidence>
<name>A0A3R7GWR8_9STRA</name>
<comment type="catalytic activity">
    <reaction evidence="1">
        <text>a 1,2-diacyl-sn-glycero-3-phosphocholine + H2O = a 1,2-diacyl-sn-glycero-3-phosphate + choline + H(+)</text>
        <dbReference type="Rhea" id="RHEA:14445"/>
        <dbReference type="ChEBI" id="CHEBI:15354"/>
        <dbReference type="ChEBI" id="CHEBI:15377"/>
        <dbReference type="ChEBI" id="CHEBI:15378"/>
        <dbReference type="ChEBI" id="CHEBI:57643"/>
        <dbReference type="ChEBI" id="CHEBI:58608"/>
        <dbReference type="EC" id="3.1.4.4"/>
    </reaction>
</comment>
<dbReference type="GO" id="GO:0009395">
    <property type="term" value="P:phospholipid catabolic process"/>
    <property type="evidence" value="ECO:0007669"/>
    <property type="project" value="TreeGrafter"/>
</dbReference>
<dbReference type="PANTHER" id="PTHR18896:SF76">
    <property type="entry name" value="PHOSPHOLIPASE"/>
    <property type="match status" value="1"/>
</dbReference>
<keyword evidence="6" id="KW-0443">Lipid metabolism</keyword>
<dbReference type="GO" id="GO:0004630">
    <property type="term" value="F:phospholipase D activity"/>
    <property type="evidence" value="ECO:0007669"/>
    <property type="project" value="UniProtKB-EC"/>
</dbReference>
<proteinExistence type="predicted"/>
<evidence type="ECO:0000256" key="1">
    <source>
        <dbReference type="ARBA" id="ARBA00000798"/>
    </source>
</evidence>
<evidence type="ECO:0000313" key="13">
    <source>
        <dbReference type="Proteomes" id="UP000285883"/>
    </source>
</evidence>
<keyword evidence="4" id="KW-0378">Hydrolase</keyword>
<dbReference type="PROSITE" id="PS50035">
    <property type="entry name" value="PLD"/>
    <property type="match status" value="1"/>
</dbReference>
<comment type="caution">
    <text evidence="11">The sequence shown here is derived from an EMBL/GenBank/DDBJ whole genome shotgun (WGS) entry which is preliminary data.</text>
</comment>
<keyword evidence="12" id="KW-1185">Reference proteome</keyword>
<dbReference type="Proteomes" id="UP000285624">
    <property type="component" value="Unassembled WGS sequence"/>
</dbReference>
<dbReference type="EMBL" id="MBDN02000133">
    <property type="protein sequence ID" value="RLN79789.1"/>
    <property type="molecule type" value="Genomic_DNA"/>
</dbReference>
<accession>A0A3R7GWR8</accession>
<dbReference type="InterPro" id="IPR025202">
    <property type="entry name" value="PLD-like_dom"/>
</dbReference>
<organism evidence="11 12">
    <name type="scientific">Phytophthora kernoviae</name>
    <dbReference type="NCBI Taxonomy" id="325452"/>
    <lineage>
        <taxon>Eukaryota</taxon>
        <taxon>Sar</taxon>
        <taxon>Stramenopiles</taxon>
        <taxon>Oomycota</taxon>
        <taxon>Peronosporomycetes</taxon>
        <taxon>Peronosporales</taxon>
        <taxon>Peronosporaceae</taxon>
        <taxon>Phytophthora</taxon>
    </lineage>
</organism>
<reference evidence="12 13" key="1">
    <citation type="submission" date="2018-07" db="EMBL/GenBank/DDBJ databases">
        <title>Genome sequencing of oomycete isolates from Chile give support for New Zealand origin for Phytophthora kernoviae and make available the first Nothophytophthora sp. genome.</title>
        <authorList>
            <person name="Studholme D.J."/>
            <person name="Sanfuentes E."/>
            <person name="Panda P."/>
            <person name="Hill R."/>
            <person name="Sambles C."/>
            <person name="Grant M."/>
            <person name="Williams N.M."/>
            <person name="Mcdougal R.L."/>
        </authorList>
    </citation>
    <scope>NUCLEOTIDE SEQUENCE [LARGE SCALE GENOMIC DNA]</scope>
    <source>
        <strain evidence="10">Chile2</strain>
        <strain evidence="11">Chile4</strain>
    </source>
</reference>
<evidence type="ECO:0000313" key="10">
    <source>
        <dbReference type="EMBL" id="RLM96167.1"/>
    </source>
</evidence>
<evidence type="ECO:0000256" key="2">
    <source>
        <dbReference type="ARBA" id="ARBA00012027"/>
    </source>
</evidence>
<gene>
    <name evidence="10" type="ORF">BBI17_005125</name>
    <name evidence="11" type="ORF">BBO99_00005030</name>
</gene>
<evidence type="ECO:0000256" key="4">
    <source>
        <dbReference type="ARBA" id="ARBA00022801"/>
    </source>
</evidence>
<dbReference type="CDD" id="cd09105">
    <property type="entry name" value="PLDc_vPLD1_2_like_2"/>
    <property type="match status" value="1"/>
</dbReference>
<evidence type="ECO:0000313" key="12">
    <source>
        <dbReference type="Proteomes" id="UP000285624"/>
    </source>
</evidence>
<dbReference type="Gene3D" id="3.30.870.10">
    <property type="entry name" value="Endonuclease Chain A"/>
    <property type="match status" value="2"/>
</dbReference>
<dbReference type="SUPFAM" id="SSF116846">
    <property type="entry name" value="MIT domain"/>
    <property type="match status" value="1"/>
</dbReference>
<dbReference type="STRING" id="325452.A0A3R7GWR8"/>
<dbReference type="EMBL" id="MAYM02002330">
    <property type="protein sequence ID" value="RLM96167.1"/>
    <property type="molecule type" value="Genomic_DNA"/>
</dbReference>